<dbReference type="InterPro" id="IPR050333">
    <property type="entry name" value="SLRP"/>
</dbReference>
<dbReference type="GeneTree" id="ENSGT00940000158952"/>
<organism evidence="4 5">
    <name type="scientific">Hucho hucho</name>
    <name type="common">huchen</name>
    <dbReference type="NCBI Taxonomy" id="62062"/>
    <lineage>
        <taxon>Eukaryota</taxon>
        <taxon>Metazoa</taxon>
        <taxon>Chordata</taxon>
        <taxon>Craniata</taxon>
        <taxon>Vertebrata</taxon>
        <taxon>Euteleostomi</taxon>
        <taxon>Actinopterygii</taxon>
        <taxon>Neopterygii</taxon>
        <taxon>Teleostei</taxon>
        <taxon>Protacanthopterygii</taxon>
        <taxon>Salmoniformes</taxon>
        <taxon>Salmonidae</taxon>
        <taxon>Salmoninae</taxon>
        <taxon>Hucho</taxon>
    </lineage>
</organism>
<keyword evidence="5" id="KW-1185">Reference proteome</keyword>
<reference evidence="5" key="1">
    <citation type="submission" date="2018-06" db="EMBL/GenBank/DDBJ databases">
        <title>Genome assembly of Danube salmon.</title>
        <authorList>
            <person name="Macqueen D.J."/>
            <person name="Gundappa M.K."/>
        </authorList>
    </citation>
    <scope>NUCLEOTIDE SEQUENCE [LARGE SCALE GENOMIC DNA]</scope>
</reference>
<evidence type="ECO:0000256" key="1">
    <source>
        <dbReference type="ARBA" id="ARBA00022614"/>
    </source>
</evidence>
<reference evidence="4" key="3">
    <citation type="submission" date="2025-09" db="UniProtKB">
        <authorList>
            <consortium name="Ensembl"/>
        </authorList>
    </citation>
    <scope>IDENTIFICATION</scope>
</reference>
<evidence type="ECO:0000256" key="3">
    <source>
        <dbReference type="SAM" id="SignalP"/>
    </source>
</evidence>
<dbReference type="Ensembl" id="ENSHHUT00000020809.1">
    <property type="protein sequence ID" value="ENSHHUP00000020065.1"/>
    <property type="gene ID" value="ENSHHUG00000012561.1"/>
</dbReference>
<dbReference type="InterPro" id="IPR032675">
    <property type="entry name" value="LRR_dom_sf"/>
</dbReference>
<dbReference type="Pfam" id="PF13855">
    <property type="entry name" value="LRR_8"/>
    <property type="match status" value="1"/>
</dbReference>
<feature type="signal peptide" evidence="3">
    <location>
        <begin position="1"/>
        <end position="23"/>
    </location>
</feature>
<proteinExistence type="predicted"/>
<dbReference type="PANTHER" id="PTHR45712">
    <property type="entry name" value="AGAP008170-PA"/>
    <property type="match status" value="1"/>
</dbReference>
<dbReference type="InterPro" id="IPR001611">
    <property type="entry name" value="Leu-rich_rpt"/>
</dbReference>
<dbReference type="PANTHER" id="PTHR45712:SF22">
    <property type="entry name" value="INSULIN-LIKE GROWTH FACTOR-BINDING PROTEIN COMPLEX ACID LABILE SUBUNIT"/>
    <property type="match status" value="1"/>
</dbReference>
<reference evidence="4" key="2">
    <citation type="submission" date="2025-08" db="UniProtKB">
        <authorList>
            <consortium name="Ensembl"/>
        </authorList>
    </citation>
    <scope>IDENTIFICATION</scope>
</reference>
<protein>
    <recommendedName>
        <fullName evidence="6">LRRNT domain-containing protein</fullName>
    </recommendedName>
</protein>
<evidence type="ECO:0000313" key="5">
    <source>
        <dbReference type="Proteomes" id="UP000314982"/>
    </source>
</evidence>
<evidence type="ECO:0000313" key="4">
    <source>
        <dbReference type="Ensembl" id="ENSHHUP00000020065.1"/>
    </source>
</evidence>
<feature type="chain" id="PRO_5021379350" description="LRRNT domain-containing protein" evidence="3">
    <location>
        <begin position="24"/>
        <end position="154"/>
    </location>
</feature>
<dbReference type="AlphaFoldDB" id="A0A4W5L6P7"/>
<name>A0A4W5L6P7_9TELE</name>
<accession>A0A4W5L6P7</accession>
<keyword evidence="3" id="KW-0732">Signal</keyword>
<keyword evidence="1" id="KW-0433">Leucine-rich repeat</keyword>
<evidence type="ECO:0000256" key="2">
    <source>
        <dbReference type="ARBA" id="ARBA00022737"/>
    </source>
</evidence>
<evidence type="ECO:0008006" key="6">
    <source>
        <dbReference type="Google" id="ProtNLM"/>
    </source>
</evidence>
<dbReference type="Proteomes" id="UP000314982">
    <property type="component" value="Unassembled WGS sequence"/>
</dbReference>
<keyword evidence="2" id="KW-0677">Repeat</keyword>
<dbReference type="SUPFAM" id="SSF52058">
    <property type="entry name" value="L domain-like"/>
    <property type="match status" value="1"/>
</dbReference>
<sequence length="154" mass="17329">MMMMKKIMKMLLCVLGCVGVSQAEVAMVNSGTTFTYLCMGNTITHMPTHIPKNITDLEFKQTHIRVFPREAFTKLQQLTTIVLTENGMLESIEDFAFANLPRLTEMTICNTGLRVLPNFSRIHSTALTFLLYVTMLSYCSVCECVFSSSHVTVL</sequence>
<dbReference type="Gene3D" id="3.80.10.10">
    <property type="entry name" value="Ribonuclease Inhibitor"/>
    <property type="match status" value="1"/>
</dbReference>